<dbReference type="GO" id="GO:0006508">
    <property type="term" value="P:proteolysis"/>
    <property type="evidence" value="ECO:0007669"/>
    <property type="project" value="UniProtKB-KW"/>
</dbReference>
<dbReference type="GO" id="GO:0005975">
    <property type="term" value="P:carbohydrate metabolic process"/>
    <property type="evidence" value="ECO:0007669"/>
    <property type="project" value="UniProtKB-ARBA"/>
</dbReference>
<organism evidence="3 4">
    <name type="scientific">Actinacidiphila reveromycinica</name>
    <dbReference type="NCBI Taxonomy" id="659352"/>
    <lineage>
        <taxon>Bacteria</taxon>
        <taxon>Bacillati</taxon>
        <taxon>Actinomycetota</taxon>
        <taxon>Actinomycetes</taxon>
        <taxon>Kitasatosporales</taxon>
        <taxon>Streptomycetaceae</taxon>
        <taxon>Actinacidiphila</taxon>
    </lineage>
</organism>
<dbReference type="GO" id="GO:0008240">
    <property type="term" value="F:tripeptidyl-peptidase activity"/>
    <property type="evidence" value="ECO:0007669"/>
    <property type="project" value="TreeGrafter"/>
</dbReference>
<dbReference type="SUPFAM" id="SSF49313">
    <property type="entry name" value="Cadherin-like"/>
    <property type="match status" value="1"/>
</dbReference>
<dbReference type="InterPro" id="IPR030400">
    <property type="entry name" value="Sedolisin_dom"/>
</dbReference>
<dbReference type="PANTHER" id="PTHR14218">
    <property type="entry name" value="PROTEASE S8 TRIPEPTIDYL PEPTIDASE I CLN2"/>
    <property type="match status" value="1"/>
</dbReference>
<protein>
    <submittedName>
        <fullName evidence="3">Putative neutral zinc metalloprotease</fullName>
    </submittedName>
</protein>
<dbReference type="PANTHER" id="PTHR14218:SF15">
    <property type="entry name" value="TRIPEPTIDYL-PEPTIDASE 1"/>
    <property type="match status" value="1"/>
</dbReference>
<dbReference type="InterPro" id="IPR036852">
    <property type="entry name" value="Peptidase_S8/S53_dom_sf"/>
</dbReference>
<feature type="chain" id="PRO_5038614321" evidence="1">
    <location>
        <begin position="38"/>
        <end position="686"/>
    </location>
</feature>
<dbReference type="SUPFAM" id="SSF52743">
    <property type="entry name" value="Subtilisin-like"/>
    <property type="match status" value="1"/>
</dbReference>
<reference evidence="3 4" key="4">
    <citation type="journal article" date="2020" name="Sci. Rep.">
        <title>beta-carboline chemical signals induce reveromycin production through a LuxR family regulator in Streptomyces sp. SN-593.</title>
        <authorList>
            <person name="Panthee S."/>
            <person name="Kito N."/>
            <person name="Hayashi T."/>
            <person name="Shimizu T."/>
            <person name="Ishikawa J."/>
            <person name="Hamamoto H."/>
            <person name="Osada H."/>
            <person name="Takahashi S."/>
        </authorList>
    </citation>
    <scope>NUCLEOTIDE SEQUENCE [LARGE SCALE GENOMIC DNA]</scope>
    <source>
        <strain evidence="3 4">SN-593</strain>
    </source>
</reference>
<dbReference type="AlphaFoldDB" id="A0A7U3UYK3"/>
<keyword evidence="3" id="KW-0645">Protease</keyword>
<gene>
    <name evidence="3" type="ORF">RVR_8516</name>
</gene>
<feature type="signal peptide" evidence="1">
    <location>
        <begin position="1"/>
        <end position="37"/>
    </location>
</feature>
<dbReference type="GO" id="GO:0016020">
    <property type="term" value="C:membrane"/>
    <property type="evidence" value="ECO:0007669"/>
    <property type="project" value="InterPro"/>
</dbReference>
<dbReference type="PROSITE" id="PS51695">
    <property type="entry name" value="SEDOLISIN"/>
    <property type="match status" value="1"/>
</dbReference>
<proteinExistence type="predicted"/>
<reference evidence="3 4" key="2">
    <citation type="journal article" date="2011" name="J. Antibiot.">
        <title>Furaquinocins I and J: novel polyketide isoprenoid hybrid compounds from Streptomyces reveromyceticus SN-593.</title>
        <authorList>
            <person name="Panthee S."/>
            <person name="Takahashi S."/>
            <person name="Takagi H."/>
            <person name="Nogawa T."/>
            <person name="Oowada E."/>
            <person name="Uramoto M."/>
            <person name="Osada H."/>
        </authorList>
    </citation>
    <scope>NUCLEOTIDE SEQUENCE [LARGE SCALE GENOMIC DNA]</scope>
    <source>
        <strain evidence="3 4">SN-593</strain>
    </source>
</reference>
<keyword evidence="3" id="KW-0378">Hydrolase</keyword>
<dbReference type="Gene3D" id="2.60.120.260">
    <property type="entry name" value="Galactose-binding domain-like"/>
    <property type="match status" value="1"/>
</dbReference>
<dbReference type="InterPro" id="IPR050819">
    <property type="entry name" value="Tripeptidyl-peptidase_I"/>
</dbReference>
<dbReference type="EMBL" id="AP018365">
    <property type="protein sequence ID" value="BBB01223.1"/>
    <property type="molecule type" value="Genomic_DNA"/>
</dbReference>
<dbReference type="CDD" id="cd04056">
    <property type="entry name" value="Peptidases_S53"/>
    <property type="match status" value="1"/>
</dbReference>
<dbReference type="InterPro" id="IPR015919">
    <property type="entry name" value="Cadherin-like_sf"/>
</dbReference>
<dbReference type="SMART" id="SM00736">
    <property type="entry name" value="CADG"/>
    <property type="match status" value="1"/>
</dbReference>
<dbReference type="Pfam" id="PF05345">
    <property type="entry name" value="He_PIG"/>
    <property type="match status" value="1"/>
</dbReference>
<dbReference type="GO" id="GO:0005509">
    <property type="term" value="F:calcium ion binding"/>
    <property type="evidence" value="ECO:0007669"/>
    <property type="project" value="InterPro"/>
</dbReference>
<dbReference type="InterPro" id="IPR013783">
    <property type="entry name" value="Ig-like_fold"/>
</dbReference>
<dbReference type="GO" id="GO:0004252">
    <property type="term" value="F:serine-type endopeptidase activity"/>
    <property type="evidence" value="ECO:0007669"/>
    <property type="project" value="InterPro"/>
</dbReference>
<dbReference type="KEGG" id="arev:RVR_8516"/>
<name>A0A7U3UYK3_9ACTN</name>
<evidence type="ECO:0000313" key="4">
    <source>
        <dbReference type="Proteomes" id="UP000595703"/>
    </source>
</evidence>
<dbReference type="Gene3D" id="2.60.40.10">
    <property type="entry name" value="Immunoglobulins"/>
    <property type="match status" value="1"/>
</dbReference>
<keyword evidence="3" id="KW-0482">Metalloprotease</keyword>
<reference evidence="3 4" key="3">
    <citation type="journal article" date="2011" name="Nat. Chem. Biol.">
        <title>Reveromycin A biosynthesis uses RevG and RevJ for stereospecific spiroacetal formation.</title>
        <authorList>
            <person name="Takahashi S."/>
            <person name="Toyoda A."/>
            <person name="Sekiyama Y."/>
            <person name="Takagi H."/>
            <person name="Nogawa T."/>
            <person name="Uramoto M."/>
            <person name="Suzuki R."/>
            <person name="Koshino H."/>
            <person name="Kumano T."/>
            <person name="Panthee S."/>
            <person name="Dairi T."/>
            <person name="Ishikawa J."/>
            <person name="Ikeda H."/>
            <person name="Sakaki Y."/>
            <person name="Osada H."/>
        </authorList>
    </citation>
    <scope>NUCLEOTIDE SEQUENCE [LARGE SCALE GENOMIC DNA]</scope>
    <source>
        <strain evidence="3 4">SN-593</strain>
    </source>
</reference>
<dbReference type="Proteomes" id="UP000595703">
    <property type="component" value="Chromosome"/>
</dbReference>
<dbReference type="InterPro" id="IPR006644">
    <property type="entry name" value="Cadg"/>
</dbReference>
<dbReference type="GO" id="GO:0008237">
    <property type="term" value="F:metallopeptidase activity"/>
    <property type="evidence" value="ECO:0007669"/>
    <property type="project" value="UniProtKB-KW"/>
</dbReference>
<evidence type="ECO:0000259" key="2">
    <source>
        <dbReference type="PROSITE" id="PS51695"/>
    </source>
</evidence>
<accession>A0A7U3UYK3</accession>
<evidence type="ECO:0000313" key="3">
    <source>
        <dbReference type="EMBL" id="BBB01223.1"/>
    </source>
</evidence>
<evidence type="ECO:0000256" key="1">
    <source>
        <dbReference type="SAM" id="SignalP"/>
    </source>
</evidence>
<keyword evidence="4" id="KW-1185">Reference proteome</keyword>
<sequence>MEGSSLQLSTGPFRRAIRRGTIAAVAAGALVTGGLYAATAATAAPATTTAASAAAPAANSNGTAATGPSAGKDTQHLCASPADGLMSCMALARTDVVHHLGITPDATPSGFGPTDLSSAYALPSGGSGQTVAIVDAQDDPNAEADLATYRSQYGLPACTTANGCFKKVNQTGGTSYPTADSGWAGEISLDLDMVSAVCPSCHILLVEATSASMTNLGTAVNEAVTLGAKYVSNSYGGGESSSDTSYDSSYFNHPGVAITVSSGDEGYGAEYPAASKYVTAVGGTALKRSTGTSRGWTESVWNTSSSEGTGSGCSAYDAKPTWQTDSGCSKRTIADVSAVADPATGLAVYDSYQASGWQVYGGTSASSPIIASVYALAGAPASGTTPASYPYAHTGSLNDVTSGSNGSCSGSYLCTAGTGYDGPTGLGTPNGTAAFTNGTSTGGNTVTVTNPGSQSTQTGAAVSLQISGSDSASGQTLTYSATGLPAGLSISSSGLISGTATTAGTYSVTVTAKDSTNASGSTSFTWTVSTTGGGGGCTASQLLTNPGFESGATGWTASSGVIDSSSDAPAHSGSYKAWFDGYGTTHTDTLSQSVTIPATCTSANLSFYVYISTDESGSTAYDKFTVAAGTTTLATYSNANASSGYVLKTINLSSQIGKTFTLKFTGSEDSSLATSFLLDDTAVNVS</sequence>
<dbReference type="Gene3D" id="3.40.50.200">
    <property type="entry name" value="Peptidase S8/S53 domain"/>
    <property type="match status" value="1"/>
</dbReference>
<feature type="domain" description="Peptidase S53" evidence="2">
    <location>
        <begin position="101"/>
        <end position="441"/>
    </location>
</feature>
<reference evidence="3 4" key="1">
    <citation type="journal article" date="2010" name="J. Bacteriol.">
        <title>Biochemical characterization of a novel indole prenyltransferase from Streptomyces sp. SN-593.</title>
        <authorList>
            <person name="Takahashi S."/>
            <person name="Takagi H."/>
            <person name="Toyoda A."/>
            <person name="Uramoto M."/>
            <person name="Nogawa T."/>
            <person name="Ueki M."/>
            <person name="Sakaki Y."/>
            <person name="Osada H."/>
        </authorList>
    </citation>
    <scope>NUCLEOTIDE SEQUENCE [LARGE SCALE GENOMIC DNA]</scope>
    <source>
        <strain evidence="3 4">SN-593</strain>
    </source>
</reference>
<keyword evidence="1" id="KW-0732">Signal</keyword>